<dbReference type="Gene3D" id="3.30.450.20">
    <property type="entry name" value="PAS domain"/>
    <property type="match status" value="1"/>
</dbReference>
<dbReference type="SUPFAM" id="SSF55785">
    <property type="entry name" value="PYP-like sensor domain (PAS domain)"/>
    <property type="match status" value="1"/>
</dbReference>
<dbReference type="InterPro" id="IPR035965">
    <property type="entry name" value="PAS-like_dom_sf"/>
</dbReference>
<dbReference type="InterPro" id="IPR052155">
    <property type="entry name" value="Biofilm_reg_signaling"/>
</dbReference>
<dbReference type="InterPro" id="IPR000014">
    <property type="entry name" value="PAS"/>
</dbReference>
<dbReference type="Pfam" id="PF00990">
    <property type="entry name" value="GGDEF"/>
    <property type="match status" value="1"/>
</dbReference>
<dbReference type="AlphaFoldDB" id="A0A5E4UL73"/>
<dbReference type="SUPFAM" id="SSF55073">
    <property type="entry name" value="Nucleotide cyclase"/>
    <property type="match status" value="1"/>
</dbReference>
<dbReference type="SMART" id="SM00267">
    <property type="entry name" value="GGDEF"/>
    <property type="match status" value="1"/>
</dbReference>
<dbReference type="Gene3D" id="3.30.70.270">
    <property type="match status" value="1"/>
</dbReference>
<gene>
    <name evidence="4" type="ORF">PFI31113_02056</name>
</gene>
<dbReference type="InterPro" id="IPR029787">
    <property type="entry name" value="Nucleotide_cyclase"/>
</dbReference>
<dbReference type="CDD" id="cd01949">
    <property type="entry name" value="GGDEF"/>
    <property type="match status" value="1"/>
</dbReference>
<dbReference type="NCBIfam" id="TIGR00254">
    <property type="entry name" value="GGDEF"/>
    <property type="match status" value="1"/>
</dbReference>
<dbReference type="SMART" id="SM00091">
    <property type="entry name" value="PAS"/>
    <property type="match status" value="1"/>
</dbReference>
<proteinExistence type="predicted"/>
<dbReference type="SMART" id="SM00052">
    <property type="entry name" value="EAL"/>
    <property type="match status" value="1"/>
</dbReference>
<dbReference type="NCBIfam" id="TIGR00229">
    <property type="entry name" value="sensory_box"/>
    <property type="match status" value="1"/>
</dbReference>
<dbReference type="PROSITE" id="PS50112">
    <property type="entry name" value="PAS"/>
    <property type="match status" value="1"/>
</dbReference>
<reference evidence="4 5" key="1">
    <citation type="submission" date="2019-08" db="EMBL/GenBank/DDBJ databases">
        <authorList>
            <person name="Peeters C."/>
        </authorList>
    </citation>
    <scope>NUCLEOTIDE SEQUENCE [LARGE SCALE GENOMIC DNA]</scope>
    <source>
        <strain evidence="4 5">LMG 31113</strain>
    </source>
</reference>
<dbReference type="PROSITE" id="PS50883">
    <property type="entry name" value="EAL"/>
    <property type="match status" value="1"/>
</dbReference>
<evidence type="ECO:0000259" key="2">
    <source>
        <dbReference type="PROSITE" id="PS50883"/>
    </source>
</evidence>
<dbReference type="PANTHER" id="PTHR44757:SF2">
    <property type="entry name" value="BIOFILM ARCHITECTURE MAINTENANCE PROTEIN MBAA"/>
    <property type="match status" value="1"/>
</dbReference>
<accession>A0A5E4UL73</accession>
<dbReference type="Gene3D" id="3.20.20.450">
    <property type="entry name" value="EAL domain"/>
    <property type="match status" value="1"/>
</dbReference>
<dbReference type="SUPFAM" id="SSF141868">
    <property type="entry name" value="EAL domain-like"/>
    <property type="match status" value="1"/>
</dbReference>
<feature type="domain" description="PAS" evidence="1">
    <location>
        <begin position="89"/>
        <end position="145"/>
    </location>
</feature>
<dbReference type="InterPro" id="IPR043128">
    <property type="entry name" value="Rev_trsase/Diguanyl_cyclase"/>
</dbReference>
<dbReference type="PROSITE" id="PS50887">
    <property type="entry name" value="GGDEF"/>
    <property type="match status" value="1"/>
</dbReference>
<name>A0A5E4UL73_9BURK</name>
<dbReference type="InterPro" id="IPR000160">
    <property type="entry name" value="GGDEF_dom"/>
</dbReference>
<evidence type="ECO:0000313" key="5">
    <source>
        <dbReference type="Proteomes" id="UP000382577"/>
    </source>
</evidence>
<evidence type="ECO:0000259" key="1">
    <source>
        <dbReference type="PROSITE" id="PS50112"/>
    </source>
</evidence>
<dbReference type="CDD" id="cd01948">
    <property type="entry name" value="EAL"/>
    <property type="match status" value="1"/>
</dbReference>
<protein>
    <submittedName>
        <fullName evidence="4">Diguanylate phosphodiesterase</fullName>
    </submittedName>
</protein>
<dbReference type="Pfam" id="PF13426">
    <property type="entry name" value="PAS_9"/>
    <property type="match status" value="1"/>
</dbReference>
<dbReference type="InterPro" id="IPR035919">
    <property type="entry name" value="EAL_sf"/>
</dbReference>
<dbReference type="Proteomes" id="UP000382577">
    <property type="component" value="Unassembled WGS sequence"/>
</dbReference>
<dbReference type="CDD" id="cd00130">
    <property type="entry name" value="PAS"/>
    <property type="match status" value="1"/>
</dbReference>
<evidence type="ECO:0000313" key="4">
    <source>
        <dbReference type="EMBL" id="VVE00404.1"/>
    </source>
</evidence>
<organism evidence="4 5">
    <name type="scientific">Pandoraea fibrosis</name>
    <dbReference type="NCBI Taxonomy" id="1891094"/>
    <lineage>
        <taxon>Bacteria</taxon>
        <taxon>Pseudomonadati</taxon>
        <taxon>Pseudomonadota</taxon>
        <taxon>Betaproteobacteria</taxon>
        <taxon>Burkholderiales</taxon>
        <taxon>Burkholderiaceae</taxon>
        <taxon>Pandoraea</taxon>
    </lineage>
</organism>
<dbReference type="InterPro" id="IPR001633">
    <property type="entry name" value="EAL_dom"/>
</dbReference>
<dbReference type="PANTHER" id="PTHR44757">
    <property type="entry name" value="DIGUANYLATE CYCLASE DGCP"/>
    <property type="match status" value="1"/>
</dbReference>
<dbReference type="Pfam" id="PF00563">
    <property type="entry name" value="EAL"/>
    <property type="match status" value="1"/>
</dbReference>
<evidence type="ECO:0000259" key="3">
    <source>
        <dbReference type="PROSITE" id="PS50887"/>
    </source>
</evidence>
<sequence>MHSMHAQRRFRNPFSPHVFPCPRALPTWQNVAHNHLINNGNRASRSLDYRDKNRDAREVLHDVPERRPGRYSGGTDMNDPVPRRVPDVQAELSRAALDSAPYAMFVCTDDGMIERMNTAFTRLTGYQPADLLGKRSFLSLLDPSELARRRLPALASLSANEAVPYDDEWHLLTHLRSWLPIRLALSCVEHAPGERRWVGIVLDLSQQVQVASRLWYVTHHDPVTRLPNQTLLNERLELAIHRCARQQVGLTVLLVELDHLRKLRSTFGPPTAELALRIAAERLREASGPEDALACLGGSQFVIVTNETGDGARLLASRIQARLAQWVDDQNSVALDASIGAVSYPDHGNTPETLLRRAHVALGVASAAGGGLRFFSSEMDAQARRRNELENLLRVAVHEQAHSQLHLVYQPQVSLATGEIRNAEALLRWRPPSLGPVGPAEFIPIAETAGLILPLGEWVIHTACREASRLLRRSGQLPRISVNVSAQQFARQDIVGLIERALNAHALEPSYLEIEITETVLLGDSSAAVGCLRSLHDMGVEIAVDDFGTGYASLAYLTRFPVHRLKIDQTFVRDMLTHAPSHAIVSAVIAMAHSLGLRVTAEGVETQAQARRLTELGCDEAQGYWFARPVDIHGFYHIVAPLGSGARR</sequence>
<feature type="domain" description="GGDEF" evidence="3">
    <location>
        <begin position="248"/>
        <end position="378"/>
    </location>
</feature>
<dbReference type="EMBL" id="CABPRW010000004">
    <property type="protein sequence ID" value="VVE00404.1"/>
    <property type="molecule type" value="Genomic_DNA"/>
</dbReference>
<feature type="domain" description="EAL" evidence="2">
    <location>
        <begin position="386"/>
        <end position="643"/>
    </location>
</feature>